<dbReference type="InterPro" id="IPR036513">
    <property type="entry name" value="STAS_dom_sf"/>
</dbReference>
<dbReference type="EMBL" id="JARJBC010000013">
    <property type="protein sequence ID" value="MDF3291536.1"/>
    <property type="molecule type" value="Genomic_DNA"/>
</dbReference>
<accession>A0ABT5ZP96</accession>
<keyword evidence="4" id="KW-1185">Reference proteome</keyword>
<name>A0ABT5ZP96_9ACTN</name>
<comment type="caution">
    <text evidence="3">The sequence shown here is derived from an EMBL/GenBank/DDBJ whole genome shotgun (WGS) entry which is preliminary data.</text>
</comment>
<feature type="domain" description="STAS" evidence="2">
    <location>
        <begin position="18"/>
        <end position="116"/>
    </location>
</feature>
<evidence type="ECO:0000313" key="3">
    <source>
        <dbReference type="EMBL" id="MDF3291536.1"/>
    </source>
</evidence>
<dbReference type="SUPFAM" id="SSF52091">
    <property type="entry name" value="SpoIIaa-like"/>
    <property type="match status" value="1"/>
</dbReference>
<organism evidence="3 4">
    <name type="scientific">Streptomyces silvisoli</name>
    <dbReference type="NCBI Taxonomy" id="3034235"/>
    <lineage>
        <taxon>Bacteria</taxon>
        <taxon>Bacillati</taxon>
        <taxon>Actinomycetota</taxon>
        <taxon>Actinomycetes</taxon>
        <taxon>Kitasatosporales</taxon>
        <taxon>Streptomycetaceae</taxon>
        <taxon>Streptomyces</taxon>
    </lineage>
</organism>
<dbReference type="PROSITE" id="PS50801">
    <property type="entry name" value="STAS"/>
    <property type="match status" value="1"/>
</dbReference>
<dbReference type="CDD" id="cd07043">
    <property type="entry name" value="STAS_anti-anti-sigma_factors"/>
    <property type="match status" value="1"/>
</dbReference>
<evidence type="ECO:0000313" key="4">
    <source>
        <dbReference type="Proteomes" id="UP001216579"/>
    </source>
</evidence>
<evidence type="ECO:0000259" key="2">
    <source>
        <dbReference type="PROSITE" id="PS50801"/>
    </source>
</evidence>
<proteinExistence type="predicted"/>
<feature type="compositionally biased region" description="Low complexity" evidence="1">
    <location>
        <begin position="144"/>
        <end position="156"/>
    </location>
</feature>
<sequence length="156" mass="16285">MFRFGTRQQFGERAVRRALRVLPSAPGKVRVSVRGQIDDDNADPVGRALAALVERSPTVIELDLSHLTHVTGPGAGAFYRLLTAAVAHHTAVTISGPNAQVQRDLHRTALNRFLVNVDASPHGGLMLVGCDASAHGAAPPPGAAAPRCPGRCSGSS</sequence>
<dbReference type="Pfam" id="PF01740">
    <property type="entry name" value="STAS"/>
    <property type="match status" value="1"/>
</dbReference>
<gene>
    <name evidence="3" type="ORF">P3G67_20325</name>
</gene>
<protein>
    <submittedName>
        <fullName evidence="3">STAS domain-containing protein</fullName>
    </submittedName>
</protein>
<feature type="region of interest" description="Disordered" evidence="1">
    <location>
        <begin position="136"/>
        <end position="156"/>
    </location>
</feature>
<dbReference type="Proteomes" id="UP001216579">
    <property type="component" value="Unassembled WGS sequence"/>
</dbReference>
<dbReference type="Gene3D" id="3.30.750.24">
    <property type="entry name" value="STAS domain"/>
    <property type="match status" value="1"/>
</dbReference>
<dbReference type="InterPro" id="IPR002645">
    <property type="entry name" value="STAS_dom"/>
</dbReference>
<evidence type="ECO:0000256" key="1">
    <source>
        <dbReference type="SAM" id="MobiDB-lite"/>
    </source>
</evidence>
<reference evidence="3 4" key="1">
    <citation type="submission" date="2023-03" db="EMBL/GenBank/DDBJ databases">
        <title>Draft genome sequence of Streptomyces sp. RB6PN23 isolated from peat swamp forest in Thailand.</title>
        <authorList>
            <person name="Klaysubun C."/>
            <person name="Duangmal K."/>
        </authorList>
    </citation>
    <scope>NUCLEOTIDE SEQUENCE [LARGE SCALE GENOMIC DNA]</scope>
    <source>
        <strain evidence="3 4">RB6PN23</strain>
    </source>
</reference>